<proteinExistence type="predicted"/>
<gene>
    <name evidence="3" type="ORF">KDW96_00275</name>
</gene>
<accession>A0ABY5H668</accession>
<dbReference type="Pfam" id="PF00903">
    <property type="entry name" value="Glyoxalase"/>
    <property type="match status" value="1"/>
</dbReference>
<protein>
    <recommendedName>
        <fullName evidence="2">Glyoxalase/fosfomycin resistance/dioxygenase domain-containing protein</fullName>
    </recommendedName>
</protein>
<evidence type="ECO:0000313" key="4">
    <source>
        <dbReference type="Proteomes" id="UP001059672"/>
    </source>
</evidence>
<dbReference type="RefSeq" id="WP_255838399.1">
    <property type="nucleotide sequence ID" value="NZ_CP073346.1"/>
</dbReference>
<dbReference type="Proteomes" id="UP001059672">
    <property type="component" value="Chromosome"/>
</dbReference>
<dbReference type="InterPro" id="IPR004360">
    <property type="entry name" value="Glyas_Fos-R_dOase_dom"/>
</dbReference>
<evidence type="ECO:0000259" key="2">
    <source>
        <dbReference type="Pfam" id="PF00903"/>
    </source>
</evidence>
<evidence type="ECO:0000256" key="1">
    <source>
        <dbReference type="SAM" id="MobiDB-lite"/>
    </source>
</evidence>
<sequence>MQWNALVPELVVGNYPNARDFYLKVFGFRLCYERAWDQFGYFELEGAELMLLQAPGAPVGELQRPGPKGKGIHFQVEVQRLARSTGSPAGRQRGAAHAGYRRLVPGR</sequence>
<feature type="region of interest" description="Disordered" evidence="1">
    <location>
        <begin position="83"/>
        <end position="107"/>
    </location>
</feature>
<dbReference type="SUPFAM" id="SSF54593">
    <property type="entry name" value="Glyoxalase/Bleomycin resistance protein/Dihydroxybiphenyl dioxygenase"/>
    <property type="match status" value="1"/>
</dbReference>
<dbReference type="EMBL" id="CP073346">
    <property type="protein sequence ID" value="UTW07812.1"/>
    <property type="molecule type" value="Genomic_DNA"/>
</dbReference>
<evidence type="ECO:0000313" key="3">
    <source>
        <dbReference type="EMBL" id="UTW07812.1"/>
    </source>
</evidence>
<keyword evidence="4" id="KW-1185">Reference proteome</keyword>
<feature type="domain" description="Glyoxalase/fosfomycin resistance/dioxygenase" evidence="2">
    <location>
        <begin position="10"/>
        <end position="76"/>
    </location>
</feature>
<name>A0ABY5H668_9PSED</name>
<dbReference type="InterPro" id="IPR029068">
    <property type="entry name" value="Glyas_Bleomycin-R_OHBP_Dase"/>
</dbReference>
<dbReference type="Gene3D" id="3.10.180.10">
    <property type="entry name" value="2,3-Dihydroxybiphenyl 1,2-Dioxygenase, domain 1"/>
    <property type="match status" value="1"/>
</dbReference>
<organism evidence="3 4">
    <name type="scientific">Pseudomonas benzenivorans</name>
    <dbReference type="NCBI Taxonomy" id="556533"/>
    <lineage>
        <taxon>Bacteria</taxon>
        <taxon>Pseudomonadati</taxon>
        <taxon>Pseudomonadota</taxon>
        <taxon>Gammaproteobacteria</taxon>
        <taxon>Pseudomonadales</taxon>
        <taxon>Pseudomonadaceae</taxon>
        <taxon>Pseudomonas</taxon>
    </lineage>
</organism>
<reference evidence="3" key="1">
    <citation type="submission" date="2021-04" db="EMBL/GenBank/DDBJ databases">
        <title>Oceanospirillales bacteria with DddD are important DMSP degraders in coastal seawater.</title>
        <authorList>
            <person name="Liu J."/>
        </authorList>
    </citation>
    <scope>NUCLEOTIDE SEQUENCE</scope>
    <source>
        <strain evidence="3">D13-4</strain>
    </source>
</reference>